<dbReference type="Proteomes" id="UP001458880">
    <property type="component" value="Unassembled WGS sequence"/>
</dbReference>
<sequence>MSEDKSFQNLSKVIDEPWPSDMFAHTKVVHMSPANKSFQNLSKVIDEPWPSDMFAHTKVVHMSPANLISEGNVAILIDPRKVETNKTLENLSMRYPAVLDMVRRNEGQIDYLTSNEIPSCPGYGQKKRGTNRLPD</sequence>
<organism evidence="1 2">
    <name type="scientific">Popillia japonica</name>
    <name type="common">Japanese beetle</name>
    <dbReference type="NCBI Taxonomy" id="7064"/>
    <lineage>
        <taxon>Eukaryota</taxon>
        <taxon>Metazoa</taxon>
        <taxon>Ecdysozoa</taxon>
        <taxon>Arthropoda</taxon>
        <taxon>Hexapoda</taxon>
        <taxon>Insecta</taxon>
        <taxon>Pterygota</taxon>
        <taxon>Neoptera</taxon>
        <taxon>Endopterygota</taxon>
        <taxon>Coleoptera</taxon>
        <taxon>Polyphaga</taxon>
        <taxon>Scarabaeiformia</taxon>
        <taxon>Scarabaeidae</taxon>
        <taxon>Rutelinae</taxon>
        <taxon>Popillia</taxon>
    </lineage>
</organism>
<proteinExistence type="predicted"/>
<evidence type="ECO:0000313" key="2">
    <source>
        <dbReference type="Proteomes" id="UP001458880"/>
    </source>
</evidence>
<reference evidence="1 2" key="1">
    <citation type="journal article" date="2024" name="BMC Genomics">
        <title>De novo assembly and annotation of Popillia japonica's genome with initial clues to its potential as an invasive pest.</title>
        <authorList>
            <person name="Cucini C."/>
            <person name="Boschi S."/>
            <person name="Funari R."/>
            <person name="Cardaioli E."/>
            <person name="Iannotti N."/>
            <person name="Marturano G."/>
            <person name="Paoli F."/>
            <person name="Bruttini M."/>
            <person name="Carapelli A."/>
            <person name="Frati F."/>
            <person name="Nardi F."/>
        </authorList>
    </citation>
    <scope>NUCLEOTIDE SEQUENCE [LARGE SCALE GENOMIC DNA]</scope>
    <source>
        <strain evidence="1">DMR45628</strain>
    </source>
</reference>
<name>A0AAW1LCP3_POPJA</name>
<gene>
    <name evidence="1" type="ORF">QE152_g13885</name>
</gene>
<protein>
    <submittedName>
        <fullName evidence="1">Uncharacterized protein</fullName>
    </submittedName>
</protein>
<evidence type="ECO:0000313" key="1">
    <source>
        <dbReference type="EMBL" id="KAK9731171.1"/>
    </source>
</evidence>
<dbReference type="AlphaFoldDB" id="A0AAW1LCP3"/>
<dbReference type="EMBL" id="JASPKY010000137">
    <property type="protein sequence ID" value="KAK9731171.1"/>
    <property type="molecule type" value="Genomic_DNA"/>
</dbReference>
<keyword evidence="2" id="KW-1185">Reference proteome</keyword>
<comment type="caution">
    <text evidence="1">The sequence shown here is derived from an EMBL/GenBank/DDBJ whole genome shotgun (WGS) entry which is preliminary data.</text>
</comment>
<accession>A0AAW1LCP3</accession>